<comment type="caution">
    <text evidence="2">The sequence shown here is derived from an EMBL/GenBank/DDBJ whole genome shotgun (WGS) entry which is preliminary data.</text>
</comment>
<dbReference type="Pfam" id="PF26622">
    <property type="entry name" value="DUF8199"/>
    <property type="match status" value="1"/>
</dbReference>
<dbReference type="InterPro" id="IPR058060">
    <property type="entry name" value="HYC_CC_PP"/>
</dbReference>
<dbReference type="InterPro" id="IPR058512">
    <property type="entry name" value="DUF8199"/>
</dbReference>
<evidence type="ECO:0000313" key="3">
    <source>
        <dbReference type="Proteomes" id="UP000294498"/>
    </source>
</evidence>
<reference evidence="2 3" key="1">
    <citation type="submission" date="2019-03" db="EMBL/GenBank/DDBJ databases">
        <title>Genomic Encyclopedia of Type Strains, Phase IV (KMG-IV): sequencing the most valuable type-strain genomes for metagenomic binning, comparative biology and taxonomic classification.</title>
        <authorList>
            <person name="Goeker M."/>
        </authorList>
    </citation>
    <scope>NUCLEOTIDE SEQUENCE [LARGE SCALE GENOMIC DNA]</scope>
    <source>
        <strain evidence="2 3">DSM 100059</strain>
    </source>
</reference>
<dbReference type="RefSeq" id="WP_133989488.1">
    <property type="nucleotide sequence ID" value="NZ_SODV01000001.1"/>
</dbReference>
<proteinExistence type="predicted"/>
<dbReference type="AlphaFoldDB" id="A0A4R8DN11"/>
<dbReference type="OrthoDB" id="676308at2"/>
<feature type="signal peptide" evidence="1">
    <location>
        <begin position="1"/>
        <end position="20"/>
    </location>
</feature>
<gene>
    <name evidence="2" type="ORF">EDB95_0085</name>
</gene>
<name>A0A4R8DN11_9BACT</name>
<dbReference type="NCBIfam" id="NF047658">
    <property type="entry name" value="HYC_CC_PP"/>
    <property type="match status" value="1"/>
</dbReference>
<accession>A0A4R8DN11</accession>
<keyword evidence="1" id="KW-0732">Signal</keyword>
<evidence type="ECO:0000256" key="1">
    <source>
        <dbReference type="SAM" id="SignalP"/>
    </source>
</evidence>
<dbReference type="EMBL" id="SODV01000001">
    <property type="protein sequence ID" value="TDW99077.1"/>
    <property type="molecule type" value="Genomic_DNA"/>
</dbReference>
<dbReference type="Proteomes" id="UP000294498">
    <property type="component" value="Unassembled WGS sequence"/>
</dbReference>
<organism evidence="2 3">
    <name type="scientific">Dinghuibacter silviterrae</name>
    <dbReference type="NCBI Taxonomy" id="1539049"/>
    <lineage>
        <taxon>Bacteria</taxon>
        <taxon>Pseudomonadati</taxon>
        <taxon>Bacteroidota</taxon>
        <taxon>Chitinophagia</taxon>
        <taxon>Chitinophagales</taxon>
        <taxon>Chitinophagaceae</taxon>
        <taxon>Dinghuibacter</taxon>
    </lineage>
</organism>
<feature type="chain" id="PRO_5020986884" description="Secreted protein" evidence="1">
    <location>
        <begin position="21"/>
        <end position="137"/>
    </location>
</feature>
<protein>
    <recommendedName>
        <fullName evidence="4">Secreted protein</fullName>
    </recommendedName>
</protein>
<evidence type="ECO:0008006" key="4">
    <source>
        <dbReference type="Google" id="ProtNLM"/>
    </source>
</evidence>
<sequence length="137" mass="14903">MKKVVASILAVLYLSTSMGATVHLHYCMGHLVAWGLMDRESKDCMTCGMAMKTEMPGCTVGMKHCCHDKHVHLQSDQAQKPAQTWVEWSLAPALVPLSFSGLSLPVVIDPAIARPVANGPPLAQGVSIFLRNCNFRI</sequence>
<keyword evidence="3" id="KW-1185">Reference proteome</keyword>
<evidence type="ECO:0000313" key="2">
    <source>
        <dbReference type="EMBL" id="TDW99077.1"/>
    </source>
</evidence>